<evidence type="ECO:0000313" key="1">
    <source>
        <dbReference type="EMBL" id="EWS71117.1"/>
    </source>
</evidence>
<dbReference type="AlphaFoldDB" id="W7WZT4"/>
<dbReference type="GeneID" id="24440185"/>
<dbReference type="EMBL" id="GG662247">
    <property type="protein sequence ID" value="EWS71117.1"/>
    <property type="molecule type" value="Genomic_DNA"/>
</dbReference>
<reference evidence="2" key="1">
    <citation type="journal article" date="2006" name="PLoS Biol.">
        <title>Macronuclear genome sequence of the ciliate Tetrahymena thermophila, a model eukaryote.</title>
        <authorList>
            <person name="Eisen J.A."/>
            <person name="Coyne R.S."/>
            <person name="Wu M."/>
            <person name="Wu D."/>
            <person name="Thiagarajan M."/>
            <person name="Wortman J.R."/>
            <person name="Badger J.H."/>
            <person name="Ren Q."/>
            <person name="Amedeo P."/>
            <person name="Jones K.M."/>
            <person name="Tallon L.J."/>
            <person name="Delcher A.L."/>
            <person name="Salzberg S.L."/>
            <person name="Silva J.C."/>
            <person name="Haas B.J."/>
            <person name="Majoros W.H."/>
            <person name="Farzad M."/>
            <person name="Carlton J.M."/>
            <person name="Smith R.K. Jr."/>
            <person name="Garg J."/>
            <person name="Pearlman R.E."/>
            <person name="Karrer K.M."/>
            <person name="Sun L."/>
            <person name="Manning G."/>
            <person name="Elde N.C."/>
            <person name="Turkewitz A.P."/>
            <person name="Asai D.J."/>
            <person name="Wilkes D.E."/>
            <person name="Wang Y."/>
            <person name="Cai H."/>
            <person name="Collins K."/>
            <person name="Stewart B.A."/>
            <person name="Lee S.R."/>
            <person name="Wilamowska K."/>
            <person name="Weinberg Z."/>
            <person name="Ruzzo W.L."/>
            <person name="Wloga D."/>
            <person name="Gaertig J."/>
            <person name="Frankel J."/>
            <person name="Tsao C.-C."/>
            <person name="Gorovsky M.A."/>
            <person name="Keeling P.J."/>
            <person name="Waller R.F."/>
            <person name="Patron N.J."/>
            <person name="Cherry J.M."/>
            <person name="Stover N.A."/>
            <person name="Krieger C.J."/>
            <person name="del Toro C."/>
            <person name="Ryder H.F."/>
            <person name="Williamson S.C."/>
            <person name="Barbeau R.A."/>
            <person name="Hamilton E.P."/>
            <person name="Orias E."/>
        </authorList>
    </citation>
    <scope>NUCLEOTIDE SEQUENCE [LARGE SCALE GENOMIC DNA]</scope>
    <source>
        <strain evidence="2">SB210</strain>
    </source>
</reference>
<dbReference type="Proteomes" id="UP000009168">
    <property type="component" value="Unassembled WGS sequence"/>
</dbReference>
<keyword evidence="2" id="KW-1185">Reference proteome</keyword>
<organism evidence="1 2">
    <name type="scientific">Tetrahymena thermophila (strain SB210)</name>
    <dbReference type="NCBI Taxonomy" id="312017"/>
    <lineage>
        <taxon>Eukaryota</taxon>
        <taxon>Sar</taxon>
        <taxon>Alveolata</taxon>
        <taxon>Ciliophora</taxon>
        <taxon>Intramacronucleata</taxon>
        <taxon>Oligohymenophorea</taxon>
        <taxon>Hymenostomatida</taxon>
        <taxon>Tetrahymenina</taxon>
        <taxon>Tetrahymenidae</taxon>
        <taxon>Tetrahymena</taxon>
    </lineage>
</organism>
<dbReference type="KEGG" id="tet:TTHERM_000683249"/>
<name>W7WZT4_TETTS</name>
<evidence type="ECO:0000313" key="2">
    <source>
        <dbReference type="Proteomes" id="UP000009168"/>
    </source>
</evidence>
<accession>W7WZT4</accession>
<sequence length="187" mass="21710">MILTAASEQAIVRDKKMENPAINSLLQQQRFNLNRKKIEAAIQSNIATELMITIIQTGQKQQSELSQPDETIHSIAATVANNVSTQNMIIKFLDYFLKVSYRNTSDDPQTSQLLSILLILNIILKKIKCFCLLYLIKKRKQKIYCWRQCQAKYINLYFHSIKDLLIIYGQLQAKRISISIQQKQLKF</sequence>
<gene>
    <name evidence="1" type="ORF">TTHERM_000683249</name>
</gene>
<dbReference type="InParanoid" id="W7WZT4"/>
<dbReference type="RefSeq" id="XP_012656360.1">
    <property type="nucleotide sequence ID" value="XM_012800906.1"/>
</dbReference>
<proteinExistence type="predicted"/>
<protein>
    <submittedName>
        <fullName evidence="1">Uncharacterized protein</fullName>
    </submittedName>
</protein>